<dbReference type="Gene3D" id="3.90.470.20">
    <property type="entry name" value="4'-phosphopantetheinyl transferase domain"/>
    <property type="match status" value="1"/>
</dbReference>
<dbReference type="GO" id="GO:0019878">
    <property type="term" value="P:lysine biosynthetic process via aminoadipic acid"/>
    <property type="evidence" value="ECO:0007669"/>
    <property type="project" value="TreeGrafter"/>
</dbReference>
<protein>
    <submittedName>
        <fullName evidence="5">4'-phosphopantetheinyl transferase</fullName>
    </submittedName>
</protein>
<dbReference type="InterPro" id="IPR050559">
    <property type="entry name" value="P-Pant_transferase_sf"/>
</dbReference>
<keyword evidence="2 5" id="KW-0808">Transferase</keyword>
<dbReference type="InterPro" id="IPR055066">
    <property type="entry name" value="AASDHPPT_N"/>
</dbReference>
<dbReference type="PANTHER" id="PTHR12215">
    <property type="entry name" value="PHOSPHOPANTETHEINE TRANSFERASE"/>
    <property type="match status" value="1"/>
</dbReference>
<organism evidence="5 6">
    <name type="scientific">Caballeronia sordidicola</name>
    <name type="common">Burkholderia sordidicola</name>
    <dbReference type="NCBI Taxonomy" id="196367"/>
    <lineage>
        <taxon>Bacteria</taxon>
        <taxon>Pseudomonadati</taxon>
        <taxon>Pseudomonadota</taxon>
        <taxon>Betaproteobacteria</taxon>
        <taxon>Burkholderiales</taxon>
        <taxon>Burkholderiaceae</taxon>
        <taxon>Caballeronia</taxon>
    </lineage>
</organism>
<reference evidence="5 6" key="1">
    <citation type="submission" date="2016-01" db="EMBL/GenBank/DDBJ databases">
        <authorList>
            <person name="Oliw E.H."/>
        </authorList>
    </citation>
    <scope>NUCLEOTIDE SEQUENCE [LARGE SCALE GENOMIC DNA]</scope>
    <source>
        <strain evidence="5">LMG 22029</strain>
    </source>
</reference>
<dbReference type="GO" id="GO:0000287">
    <property type="term" value="F:magnesium ion binding"/>
    <property type="evidence" value="ECO:0007669"/>
    <property type="project" value="InterPro"/>
</dbReference>
<proteinExistence type="inferred from homology"/>
<feature type="domain" description="4'-phosphopantetheinyl transferase N-terminal" evidence="4">
    <location>
        <begin position="50"/>
        <end position="128"/>
    </location>
</feature>
<feature type="domain" description="4'-phosphopantetheinyl transferase" evidence="3">
    <location>
        <begin position="134"/>
        <end position="207"/>
    </location>
</feature>
<dbReference type="PANTHER" id="PTHR12215:SF10">
    <property type="entry name" value="L-AMINOADIPATE-SEMIALDEHYDE DEHYDROGENASE-PHOSPHOPANTETHEINYL TRANSFERASE"/>
    <property type="match status" value="1"/>
</dbReference>
<evidence type="ECO:0000313" key="6">
    <source>
        <dbReference type="Proteomes" id="UP000054893"/>
    </source>
</evidence>
<dbReference type="Pfam" id="PF22624">
    <property type="entry name" value="AASDHPPT_N"/>
    <property type="match status" value="1"/>
</dbReference>
<dbReference type="Proteomes" id="UP000054893">
    <property type="component" value="Unassembled WGS sequence"/>
</dbReference>
<sequence>MGYRGIVNGWGVPGAATRAKQLVRRGRWPADIDVWHIALELDRSPADIPFLDDDEQARTMRYRLRADQIRFAETRSVLRELLAGYMRSDPVTVRFALSARGKPKLDAATAAGLSFNVSHAGAHALIAVSRRRNVGVDIEQVDETLDWRELAMLACTDDERCSLEEVTGGQQHALFFRCWTAKEALLRALGLGITEGLQALTVDLLDGVETTSPGVVAQASQFAEAKGLTCCWLDDVPGYAGCLAYGPAGP</sequence>
<accession>A0A158HL13</accession>
<dbReference type="EMBL" id="FCOC02000018">
    <property type="protein sequence ID" value="SAL45065.1"/>
    <property type="molecule type" value="Genomic_DNA"/>
</dbReference>
<evidence type="ECO:0000259" key="4">
    <source>
        <dbReference type="Pfam" id="PF22624"/>
    </source>
</evidence>
<name>A0A158HL13_CABSO</name>
<comment type="similarity">
    <text evidence="1">Belongs to the P-Pant transferase superfamily. Gsp/Sfp/HetI/AcpT family.</text>
</comment>
<dbReference type="AlphaFoldDB" id="A0A158HL13"/>
<dbReference type="Pfam" id="PF01648">
    <property type="entry name" value="ACPS"/>
    <property type="match status" value="1"/>
</dbReference>
<dbReference type="SUPFAM" id="SSF56214">
    <property type="entry name" value="4'-phosphopantetheinyl transferase"/>
    <property type="match status" value="2"/>
</dbReference>
<evidence type="ECO:0000313" key="5">
    <source>
        <dbReference type="EMBL" id="SAL45065.1"/>
    </source>
</evidence>
<evidence type="ECO:0000256" key="2">
    <source>
        <dbReference type="ARBA" id="ARBA00022679"/>
    </source>
</evidence>
<dbReference type="GO" id="GO:0008897">
    <property type="term" value="F:holo-[acyl-carrier-protein] synthase activity"/>
    <property type="evidence" value="ECO:0007669"/>
    <property type="project" value="InterPro"/>
</dbReference>
<evidence type="ECO:0000259" key="3">
    <source>
        <dbReference type="Pfam" id="PF01648"/>
    </source>
</evidence>
<evidence type="ECO:0000256" key="1">
    <source>
        <dbReference type="ARBA" id="ARBA00010990"/>
    </source>
</evidence>
<dbReference type="InterPro" id="IPR008278">
    <property type="entry name" value="4-PPantetheinyl_Trfase_dom"/>
</dbReference>
<dbReference type="InterPro" id="IPR037143">
    <property type="entry name" value="4-PPantetheinyl_Trfase_dom_sf"/>
</dbReference>
<gene>
    <name evidence="5" type="ORF">AWB64_04778</name>
</gene>
<dbReference type="GO" id="GO:0005829">
    <property type="term" value="C:cytosol"/>
    <property type="evidence" value="ECO:0007669"/>
    <property type="project" value="TreeGrafter"/>
</dbReference>